<keyword evidence="3 6" id="KW-0812">Transmembrane</keyword>
<dbReference type="PANTHER" id="PTHR43791">
    <property type="entry name" value="PERMEASE-RELATED"/>
    <property type="match status" value="1"/>
</dbReference>
<feature type="transmembrane region" description="Helical" evidence="6">
    <location>
        <begin position="346"/>
        <end position="368"/>
    </location>
</feature>
<feature type="transmembrane region" description="Helical" evidence="6">
    <location>
        <begin position="145"/>
        <end position="165"/>
    </location>
</feature>
<feature type="transmembrane region" description="Helical" evidence="6">
    <location>
        <begin position="465"/>
        <end position="488"/>
    </location>
</feature>
<sequence length="514" mass="56734">MTSTPTYADEKGGVTAIERVDSDSSNQARIDCFTLEEQKKIVRKVDLRLIPTLGFMYCVSLMDRTNLGVAMVAGMGVDLKLTGHRYSLVVLLFFITYVALQPPATVVLRKIGPRIFLPSIVILWGSVMMTFGFVKEWHTLLPLRLLLGIFEAGFFPGSAYLLSCWYQRFELQKRNTVFFGIGMLSSAFSGILGYVFSLLSGHGHQAAEWLGVHYGPTKKNPKIVPHFGPGLAGWRWIFILQGVLTVAIGLIGWYYIVDFPELAAKPSKTQRKFLTQPEADFIVARIEKDRHDVVAEEFNIRKYLKGALDLKVWGFAAIFMFTTTITYAIAYFLPIILKDGMGFNTAMANCLIAPPYVFALFVMLAFAWAGDKYHIRSPFIIANGVLGLIGLPLMGFSSNIGVRYFGVFLATAAANANVPCVLTWQANNIRGQWKRALCSATLVGAGGIGGIIGGTVFRTEDAPKYVPGIIACMIAAGMIILITCLMNLKFWMANKRANAGGKIIEGLEGFRYTL</sequence>
<dbReference type="GO" id="GO:0016020">
    <property type="term" value="C:membrane"/>
    <property type="evidence" value="ECO:0007669"/>
    <property type="project" value="UniProtKB-SubCell"/>
</dbReference>
<keyword evidence="8" id="KW-1185">Reference proteome</keyword>
<feature type="transmembrane region" description="Helical" evidence="6">
    <location>
        <begin position="312"/>
        <end position="334"/>
    </location>
</feature>
<dbReference type="FunFam" id="1.20.1250.20:FF:000409">
    <property type="entry name" value="MFS general substrate transporter"/>
    <property type="match status" value="1"/>
</dbReference>
<proteinExistence type="predicted"/>
<reference evidence="7" key="1">
    <citation type="journal article" date="2020" name="Stud. Mycol.">
        <title>101 Dothideomycetes genomes: a test case for predicting lifestyles and emergence of pathogens.</title>
        <authorList>
            <person name="Haridas S."/>
            <person name="Albert R."/>
            <person name="Binder M."/>
            <person name="Bloem J."/>
            <person name="Labutti K."/>
            <person name="Salamov A."/>
            <person name="Andreopoulos B."/>
            <person name="Baker S."/>
            <person name="Barry K."/>
            <person name="Bills G."/>
            <person name="Bluhm B."/>
            <person name="Cannon C."/>
            <person name="Castanera R."/>
            <person name="Culley D."/>
            <person name="Daum C."/>
            <person name="Ezra D."/>
            <person name="Gonzalez J."/>
            <person name="Henrissat B."/>
            <person name="Kuo A."/>
            <person name="Liang C."/>
            <person name="Lipzen A."/>
            <person name="Lutzoni F."/>
            <person name="Magnuson J."/>
            <person name="Mondo S."/>
            <person name="Nolan M."/>
            <person name="Ohm R."/>
            <person name="Pangilinan J."/>
            <person name="Park H.-J."/>
            <person name="Ramirez L."/>
            <person name="Alfaro M."/>
            <person name="Sun H."/>
            <person name="Tritt A."/>
            <person name="Yoshinaga Y."/>
            <person name="Zwiers L.-H."/>
            <person name="Turgeon B."/>
            <person name="Goodwin S."/>
            <person name="Spatafora J."/>
            <person name="Crous P."/>
            <person name="Grigoriev I."/>
        </authorList>
    </citation>
    <scope>NUCLEOTIDE SEQUENCE</scope>
    <source>
        <strain evidence="7">CBS 110217</strain>
    </source>
</reference>
<dbReference type="InterPro" id="IPR036259">
    <property type="entry name" value="MFS_trans_sf"/>
</dbReference>
<dbReference type="PANTHER" id="PTHR43791:SF47">
    <property type="entry name" value="MAJOR FACILITATOR SUPERFAMILY (MFS) PROFILE DOMAIN-CONTAINING PROTEIN-RELATED"/>
    <property type="match status" value="1"/>
</dbReference>
<name>A0A9P4LJG2_9PLEO</name>
<keyword evidence="4 6" id="KW-1133">Transmembrane helix</keyword>
<evidence type="ECO:0000256" key="6">
    <source>
        <dbReference type="SAM" id="Phobius"/>
    </source>
</evidence>
<feature type="transmembrane region" description="Helical" evidence="6">
    <location>
        <begin position="49"/>
        <end position="74"/>
    </location>
</feature>
<dbReference type="FunFam" id="1.20.1250.20:FF:000511">
    <property type="entry name" value="MFS general substrate transporter"/>
    <property type="match status" value="1"/>
</dbReference>
<evidence type="ECO:0000256" key="5">
    <source>
        <dbReference type="ARBA" id="ARBA00023136"/>
    </source>
</evidence>
<dbReference type="Gene3D" id="1.20.1250.20">
    <property type="entry name" value="MFS general substrate transporter like domains"/>
    <property type="match status" value="2"/>
</dbReference>
<accession>A0A9P4LJG2</accession>
<feature type="transmembrane region" description="Helical" evidence="6">
    <location>
        <begin position="380"/>
        <end position="398"/>
    </location>
</feature>
<feature type="transmembrane region" description="Helical" evidence="6">
    <location>
        <begin position="115"/>
        <end position="133"/>
    </location>
</feature>
<dbReference type="Proteomes" id="UP000799777">
    <property type="component" value="Unassembled WGS sequence"/>
</dbReference>
<feature type="transmembrane region" description="Helical" evidence="6">
    <location>
        <begin position="86"/>
        <end position="108"/>
    </location>
</feature>
<dbReference type="AlphaFoldDB" id="A0A9P4LJG2"/>
<dbReference type="SUPFAM" id="SSF103473">
    <property type="entry name" value="MFS general substrate transporter"/>
    <property type="match status" value="1"/>
</dbReference>
<organism evidence="7 8">
    <name type="scientific">Setomelanomma holmii</name>
    <dbReference type="NCBI Taxonomy" id="210430"/>
    <lineage>
        <taxon>Eukaryota</taxon>
        <taxon>Fungi</taxon>
        <taxon>Dikarya</taxon>
        <taxon>Ascomycota</taxon>
        <taxon>Pezizomycotina</taxon>
        <taxon>Dothideomycetes</taxon>
        <taxon>Pleosporomycetidae</taxon>
        <taxon>Pleosporales</taxon>
        <taxon>Pleosporineae</taxon>
        <taxon>Phaeosphaeriaceae</taxon>
        <taxon>Setomelanomma</taxon>
    </lineage>
</organism>
<dbReference type="OrthoDB" id="3639251at2759"/>
<feature type="transmembrane region" description="Helical" evidence="6">
    <location>
        <begin position="236"/>
        <end position="257"/>
    </location>
</feature>
<protein>
    <submittedName>
        <fullName evidence="7">MFS general substrate transporter</fullName>
    </submittedName>
</protein>
<keyword evidence="2" id="KW-0813">Transport</keyword>
<evidence type="ECO:0000313" key="8">
    <source>
        <dbReference type="Proteomes" id="UP000799777"/>
    </source>
</evidence>
<feature type="transmembrane region" description="Helical" evidence="6">
    <location>
        <begin position="404"/>
        <end position="424"/>
    </location>
</feature>
<keyword evidence="5 6" id="KW-0472">Membrane</keyword>
<evidence type="ECO:0000313" key="7">
    <source>
        <dbReference type="EMBL" id="KAF2027210.1"/>
    </source>
</evidence>
<dbReference type="InterPro" id="IPR011701">
    <property type="entry name" value="MFS"/>
</dbReference>
<feature type="transmembrane region" description="Helical" evidence="6">
    <location>
        <begin position="177"/>
        <end position="199"/>
    </location>
</feature>
<dbReference type="GO" id="GO:0022857">
    <property type="term" value="F:transmembrane transporter activity"/>
    <property type="evidence" value="ECO:0007669"/>
    <property type="project" value="InterPro"/>
</dbReference>
<comment type="subcellular location">
    <subcellularLocation>
        <location evidence="1">Membrane</location>
        <topology evidence="1">Multi-pass membrane protein</topology>
    </subcellularLocation>
</comment>
<dbReference type="EMBL" id="ML978230">
    <property type="protein sequence ID" value="KAF2027210.1"/>
    <property type="molecule type" value="Genomic_DNA"/>
</dbReference>
<evidence type="ECO:0000256" key="1">
    <source>
        <dbReference type="ARBA" id="ARBA00004141"/>
    </source>
</evidence>
<gene>
    <name evidence="7" type="ORF">EK21DRAFT_72583</name>
</gene>
<dbReference type="Pfam" id="PF07690">
    <property type="entry name" value="MFS_1"/>
    <property type="match status" value="1"/>
</dbReference>
<feature type="transmembrane region" description="Helical" evidence="6">
    <location>
        <begin position="436"/>
        <end position="459"/>
    </location>
</feature>
<evidence type="ECO:0000256" key="4">
    <source>
        <dbReference type="ARBA" id="ARBA00022989"/>
    </source>
</evidence>
<evidence type="ECO:0000256" key="3">
    <source>
        <dbReference type="ARBA" id="ARBA00022692"/>
    </source>
</evidence>
<comment type="caution">
    <text evidence="7">The sequence shown here is derived from an EMBL/GenBank/DDBJ whole genome shotgun (WGS) entry which is preliminary data.</text>
</comment>
<evidence type="ECO:0000256" key="2">
    <source>
        <dbReference type="ARBA" id="ARBA00022448"/>
    </source>
</evidence>